<accession>A0A9N9FV64</accession>
<keyword evidence="2" id="KW-1185">Reference proteome</keyword>
<evidence type="ECO:0000313" key="1">
    <source>
        <dbReference type="EMBL" id="CAG8559811.1"/>
    </source>
</evidence>
<evidence type="ECO:0000313" key="2">
    <source>
        <dbReference type="Proteomes" id="UP000789508"/>
    </source>
</evidence>
<protein>
    <submittedName>
        <fullName evidence="1">9886_t:CDS:1</fullName>
    </submittedName>
</protein>
<comment type="caution">
    <text evidence="1">The sequence shown here is derived from an EMBL/GenBank/DDBJ whole genome shotgun (WGS) entry which is preliminary data.</text>
</comment>
<dbReference type="Proteomes" id="UP000789508">
    <property type="component" value="Unassembled WGS sequence"/>
</dbReference>
<gene>
    <name evidence="1" type="ORF">ALEPTO_LOCUS6295</name>
</gene>
<sequence length="101" mass="12038">DHKYFDRKCSEWNILEFLDECELEPFGKKIECYLTSLEVIANCGTDRRRQLAQLLLDQYKQASFEPSHEAGIRAYTIFEVVLHSRLRADPVGWKINRRVYR</sequence>
<reference evidence="1" key="1">
    <citation type="submission" date="2021-06" db="EMBL/GenBank/DDBJ databases">
        <authorList>
            <person name="Kallberg Y."/>
            <person name="Tangrot J."/>
            <person name="Rosling A."/>
        </authorList>
    </citation>
    <scope>NUCLEOTIDE SEQUENCE</scope>
    <source>
        <strain evidence="1">FL130A</strain>
    </source>
</reference>
<dbReference type="EMBL" id="CAJVPS010002085">
    <property type="protein sequence ID" value="CAG8559811.1"/>
    <property type="molecule type" value="Genomic_DNA"/>
</dbReference>
<dbReference type="AlphaFoldDB" id="A0A9N9FV64"/>
<name>A0A9N9FV64_9GLOM</name>
<organism evidence="1 2">
    <name type="scientific">Ambispora leptoticha</name>
    <dbReference type="NCBI Taxonomy" id="144679"/>
    <lineage>
        <taxon>Eukaryota</taxon>
        <taxon>Fungi</taxon>
        <taxon>Fungi incertae sedis</taxon>
        <taxon>Mucoromycota</taxon>
        <taxon>Glomeromycotina</taxon>
        <taxon>Glomeromycetes</taxon>
        <taxon>Archaeosporales</taxon>
        <taxon>Ambisporaceae</taxon>
        <taxon>Ambispora</taxon>
    </lineage>
</organism>
<feature type="non-terminal residue" evidence="1">
    <location>
        <position position="1"/>
    </location>
</feature>
<dbReference type="OrthoDB" id="2430695at2759"/>
<proteinExistence type="predicted"/>